<keyword evidence="2" id="KW-0547">Nucleotide-binding</keyword>
<dbReference type="PANTHER" id="PTHR33463:SF203">
    <property type="entry name" value="AAA+ ATPASE DOMAIN-CONTAINING PROTEIN"/>
    <property type="match status" value="1"/>
</dbReference>
<dbReference type="SMART" id="SM00382">
    <property type="entry name" value="AAA"/>
    <property type="match status" value="1"/>
</dbReference>
<dbReference type="InterPro" id="IPR057135">
    <property type="entry name" value="At4g27190-like_LRR"/>
</dbReference>
<dbReference type="Gene3D" id="3.80.10.10">
    <property type="entry name" value="Ribonuclease Inhibitor"/>
    <property type="match status" value="4"/>
</dbReference>
<dbReference type="InterPro" id="IPR042197">
    <property type="entry name" value="Apaf_helical"/>
</dbReference>
<keyword evidence="4" id="KW-0067">ATP-binding</keyword>
<dbReference type="Proteomes" id="UP000265566">
    <property type="component" value="Chromosome 2"/>
</dbReference>
<dbReference type="PANTHER" id="PTHR33463">
    <property type="entry name" value="NB-ARC DOMAIN-CONTAINING PROTEIN-RELATED"/>
    <property type="match status" value="1"/>
</dbReference>
<keyword evidence="6" id="KW-0378">Hydrolase</keyword>
<feature type="domain" description="AAA+ ATPase" evidence="5">
    <location>
        <begin position="171"/>
        <end position="302"/>
    </location>
</feature>
<dbReference type="GO" id="GO:0006952">
    <property type="term" value="P:defense response"/>
    <property type="evidence" value="ECO:0007669"/>
    <property type="project" value="UniProtKB-KW"/>
</dbReference>
<dbReference type="InterPro" id="IPR027417">
    <property type="entry name" value="P-loop_NTPase"/>
</dbReference>
<dbReference type="Pfam" id="PF00931">
    <property type="entry name" value="NB-ARC"/>
    <property type="match status" value="1"/>
</dbReference>
<accession>A0A396JDN0</accession>
<evidence type="ECO:0000256" key="4">
    <source>
        <dbReference type="ARBA" id="ARBA00022840"/>
    </source>
</evidence>
<organism evidence="6 7">
    <name type="scientific">Medicago truncatula</name>
    <name type="common">Barrel medic</name>
    <name type="synonym">Medicago tribuloides</name>
    <dbReference type="NCBI Taxonomy" id="3880"/>
    <lineage>
        <taxon>Eukaryota</taxon>
        <taxon>Viridiplantae</taxon>
        <taxon>Streptophyta</taxon>
        <taxon>Embryophyta</taxon>
        <taxon>Tracheophyta</taxon>
        <taxon>Spermatophyta</taxon>
        <taxon>Magnoliopsida</taxon>
        <taxon>eudicotyledons</taxon>
        <taxon>Gunneridae</taxon>
        <taxon>Pentapetalae</taxon>
        <taxon>rosids</taxon>
        <taxon>fabids</taxon>
        <taxon>Fabales</taxon>
        <taxon>Fabaceae</taxon>
        <taxon>Papilionoideae</taxon>
        <taxon>50 kb inversion clade</taxon>
        <taxon>NPAAA clade</taxon>
        <taxon>Hologalegina</taxon>
        <taxon>IRL clade</taxon>
        <taxon>Trifolieae</taxon>
        <taxon>Medicago</taxon>
    </lineage>
</organism>
<dbReference type="InterPro" id="IPR050905">
    <property type="entry name" value="Plant_NBS-LRR"/>
</dbReference>
<keyword evidence="3" id="KW-0611">Plant defense</keyword>
<name>A0A396JDN0_MEDTR</name>
<dbReference type="Gene3D" id="3.40.50.300">
    <property type="entry name" value="P-loop containing nucleotide triphosphate hydrolases"/>
    <property type="match status" value="1"/>
</dbReference>
<evidence type="ECO:0000259" key="5">
    <source>
        <dbReference type="SMART" id="SM00382"/>
    </source>
</evidence>
<reference evidence="7" key="1">
    <citation type="journal article" date="2018" name="Nat. Plants">
        <title>Whole-genome landscape of Medicago truncatula symbiotic genes.</title>
        <authorList>
            <person name="Pecrix Y."/>
            <person name="Staton S.E."/>
            <person name="Sallet E."/>
            <person name="Lelandais-Briere C."/>
            <person name="Moreau S."/>
            <person name="Carrere S."/>
            <person name="Blein T."/>
            <person name="Jardinaud M.F."/>
            <person name="Latrasse D."/>
            <person name="Zouine M."/>
            <person name="Zahm M."/>
            <person name="Kreplak J."/>
            <person name="Mayjonade B."/>
            <person name="Satge C."/>
            <person name="Perez M."/>
            <person name="Cauet S."/>
            <person name="Marande W."/>
            <person name="Chantry-Darmon C."/>
            <person name="Lopez-Roques C."/>
            <person name="Bouchez O."/>
            <person name="Berard A."/>
            <person name="Debelle F."/>
            <person name="Munos S."/>
            <person name="Bendahmane A."/>
            <person name="Berges H."/>
            <person name="Niebel A."/>
            <person name="Buitink J."/>
            <person name="Frugier F."/>
            <person name="Benhamed M."/>
            <person name="Crespi M."/>
            <person name="Gouzy J."/>
            <person name="Gamas P."/>
        </authorList>
    </citation>
    <scope>NUCLEOTIDE SEQUENCE [LARGE SCALE GENOMIC DNA]</scope>
    <source>
        <strain evidence="7">cv. Jemalong A17</strain>
    </source>
</reference>
<dbReference type="GO" id="GO:0043531">
    <property type="term" value="F:ADP binding"/>
    <property type="evidence" value="ECO:0007669"/>
    <property type="project" value="InterPro"/>
</dbReference>
<evidence type="ECO:0000313" key="6">
    <source>
        <dbReference type="EMBL" id="RHN74731.1"/>
    </source>
</evidence>
<evidence type="ECO:0000256" key="1">
    <source>
        <dbReference type="ARBA" id="ARBA00008894"/>
    </source>
</evidence>
<dbReference type="SUPFAM" id="SSF52047">
    <property type="entry name" value="RNI-like"/>
    <property type="match status" value="1"/>
</dbReference>
<dbReference type="Gene3D" id="1.10.8.430">
    <property type="entry name" value="Helical domain of apoptotic protease-activating factors"/>
    <property type="match status" value="1"/>
</dbReference>
<gene>
    <name evidence="6" type="ORF">MtrunA17_Chr2g0313491</name>
</gene>
<dbReference type="Gramene" id="rna10839">
    <property type="protein sequence ID" value="RHN74731.1"/>
    <property type="gene ID" value="gene10839"/>
</dbReference>
<protein>
    <submittedName>
        <fullName evidence="6">Putative P-loop containing nucleoside triphosphate hydrolase, leucine-rich repeat domain, L</fullName>
    </submittedName>
</protein>
<dbReference type="GO" id="GO:0016787">
    <property type="term" value="F:hydrolase activity"/>
    <property type="evidence" value="ECO:0007669"/>
    <property type="project" value="UniProtKB-KW"/>
</dbReference>
<evidence type="ECO:0000256" key="3">
    <source>
        <dbReference type="ARBA" id="ARBA00022821"/>
    </source>
</evidence>
<dbReference type="InterPro" id="IPR003593">
    <property type="entry name" value="AAA+_ATPase"/>
</dbReference>
<comment type="caution">
    <text evidence="6">The sequence shown here is derived from an EMBL/GenBank/DDBJ whole genome shotgun (WGS) entry which is preliminary data.</text>
</comment>
<dbReference type="SUPFAM" id="SSF52058">
    <property type="entry name" value="L domain-like"/>
    <property type="match status" value="2"/>
</dbReference>
<sequence length="1515" mass="172814">MDVIISVAAKISEYTVVPIGCQFGYILYYKGNLQRMKIEVQKLEGSKDHVQHSVDEARRNGEEIENIVLKWLNGVDNTVAEAKKLIDTQGHEKSQCSMRYFPNLCTRHQLSRKSKKMIHEISEVLAEGKFDRISYRASSQLTVTPFGRGYEALDSRTSMLNEIMLALKNPNIFMIAVYGMGGVGKTTLVKELAWQAENDGSFSSVVIATITESPDVEKIQGQIVDALDMKFNKESIEGRATQLRNRIIMEKSILVILDDIWGRLDLVEVGIPFGDDHKGCKLVVTSRDLNVLNCEMNIQKAFRLDVLHQEDSWKLFEKMAGDIVHEFNIKPIAVEVARCCAGLPLLIVTVAKALRKKEASAWKNALNQLERFDQQGLHKKVYSTLELSYNCLERDDLKSLFLLIGSFGLDHIHTGTLFQCYWSSGLCEHLHTLTEARNQFFNLINDLRASSLLLERERGRVRMHDVVRDVAKSIASRFHRTYSVKRYSEVKQWPMIDQLQKFHQIILPWSYINELPEKLECPELRLLLLHNIGDNLKVSDEFFSGMREVRVLDLYGMMLTPSPPPSLSFLTNLQTLTLGGCELEDISIVLELKSLEILSLERSDIIQLPEEIGQLTNLRMLNLTNCSRLRFIPANLISSLTCLEELYMGNCFIQWDVKRSKDQSNNASLEELGNLSHLTTLDIMIQDSSVWPMDLQVFAKLERYNIFIGDVWKWSLEWAGGASESSRTLKLAESKSTSIHSDYGFNLLLNSAEDLCVAQLQRARGVLYELNMEGFPQLKHLCIEDSSELECIVNSIGCFYPYPAFPNLETLALQNLFNLEEICHGPIPIQSFSKLKFIQVNGCDKLKHLFSYSLVRDLPQLLEIKISDCKMITEIIAEQTSEDDIEVNKVMFPKLRLLELECLPGLSSFCSVPLAVENYEDTRCMALIDQKVGMSQLETLKLSKINSCKLWDDIQSGYSCVQNLTSLTVDKCDKITYIFSSVVARELVTLQYLEISNCQMLEDIISWDAILGNHSSSPEPLSNEDVIFPNLVTLIISHLDHLKSVWHKQLETIIVTNCPALEVLFEMQDFKTGARSQMQLRNLSLEHLPNLKHIWSRNPYGSLRFQNLGQLKVVECKSLDHIFPLYVAKELPYLQVLHIEECGVETIVAKDEMADTVPILVFPKLTSLSLRSLAQLRSFCYGLHTLHVPVLRDLDVYHCDQLELFVQKFLNYQGNTPVDPEALLSFEKVVPNLRELILNGRDVTMLWNSQFNHRPIYTVKDLRLRCFHNESEIFPYSFLQRFINLEKLMVTCSSFTEIFSSGSFDTGHSETTMKLKKLVLVELHNLEFICGDNSDMQFAVQNLEVFEVFKCSILRNIVPSSVRFEKLERVRVAFCVGVENIMLSSIATNLPKLRKLVIDNCEMIEVIVASNKENDAGELAFLKLEFLRLYNLPHLRSFYKGNYNLKFPLLQKLVVGKCDMIETFSNGVLSAPKLRAVHVTPSLKGPWSWNGDLNTTIEKLFAEKNSKNIANSSNN</sequence>
<evidence type="ECO:0000313" key="7">
    <source>
        <dbReference type="Proteomes" id="UP000265566"/>
    </source>
</evidence>
<dbReference type="SUPFAM" id="SSF52540">
    <property type="entry name" value="P-loop containing nucleoside triphosphate hydrolases"/>
    <property type="match status" value="1"/>
</dbReference>
<dbReference type="Pfam" id="PF23247">
    <property type="entry name" value="LRR_RPS2"/>
    <property type="match status" value="4"/>
</dbReference>
<evidence type="ECO:0000256" key="2">
    <source>
        <dbReference type="ARBA" id="ARBA00022741"/>
    </source>
</evidence>
<proteinExistence type="inferred from homology"/>
<dbReference type="InterPro" id="IPR002182">
    <property type="entry name" value="NB-ARC"/>
</dbReference>
<dbReference type="EMBL" id="PSQE01000002">
    <property type="protein sequence ID" value="RHN74731.1"/>
    <property type="molecule type" value="Genomic_DNA"/>
</dbReference>
<comment type="similarity">
    <text evidence="1">Belongs to the disease resistance NB-LRR family.</text>
</comment>
<dbReference type="PRINTS" id="PR00364">
    <property type="entry name" value="DISEASERSIST"/>
</dbReference>
<dbReference type="GO" id="GO:0005524">
    <property type="term" value="F:ATP binding"/>
    <property type="evidence" value="ECO:0007669"/>
    <property type="project" value="UniProtKB-KW"/>
</dbReference>
<dbReference type="InterPro" id="IPR032675">
    <property type="entry name" value="LRR_dom_sf"/>
</dbReference>